<organism evidence="1">
    <name type="scientific">marine metagenome</name>
    <dbReference type="NCBI Taxonomy" id="408172"/>
    <lineage>
        <taxon>unclassified sequences</taxon>
        <taxon>metagenomes</taxon>
        <taxon>ecological metagenomes</taxon>
    </lineage>
</organism>
<dbReference type="EMBL" id="UINC01010306">
    <property type="protein sequence ID" value="SVA45907.1"/>
    <property type="molecule type" value="Genomic_DNA"/>
</dbReference>
<reference evidence="1" key="1">
    <citation type="submission" date="2018-05" db="EMBL/GenBank/DDBJ databases">
        <authorList>
            <person name="Lanie J.A."/>
            <person name="Ng W.-L."/>
            <person name="Kazmierczak K.M."/>
            <person name="Andrzejewski T.M."/>
            <person name="Davidsen T.M."/>
            <person name="Wayne K.J."/>
            <person name="Tettelin H."/>
            <person name="Glass J.I."/>
            <person name="Rusch D."/>
            <person name="Podicherti R."/>
            <person name="Tsui H.-C.T."/>
            <person name="Winkler M.E."/>
        </authorList>
    </citation>
    <scope>NUCLEOTIDE SEQUENCE</scope>
</reference>
<name>A0A381W1Z0_9ZZZZ</name>
<protein>
    <recommendedName>
        <fullName evidence="2">Toprim domain-containing protein</fullName>
    </recommendedName>
</protein>
<sequence length="141" mass="15524">VVADQSFDGGAALSDIERLEALEVWLTQLTEFPGPVIVEGQRDIVALQGLCNAQLLVLNNGHSVLQTVETLARKLGSSGRFAILTDWDRTGGRLARQLRELGIASDLQPDSELRRELVRLACHEISCVEELPSLLQKLRPK</sequence>
<dbReference type="Gene3D" id="3.40.1360.10">
    <property type="match status" value="1"/>
</dbReference>
<proteinExistence type="predicted"/>
<evidence type="ECO:0008006" key="2">
    <source>
        <dbReference type="Google" id="ProtNLM"/>
    </source>
</evidence>
<accession>A0A381W1Z0</accession>
<dbReference type="SUPFAM" id="SSF110455">
    <property type="entry name" value="Toprim domain"/>
    <property type="match status" value="1"/>
</dbReference>
<dbReference type="PANTHER" id="PTHR39964:SF2">
    <property type="entry name" value="UPF0292 PROTEIN MJ1624"/>
    <property type="match status" value="1"/>
</dbReference>
<evidence type="ECO:0000313" key="1">
    <source>
        <dbReference type="EMBL" id="SVA45907.1"/>
    </source>
</evidence>
<dbReference type="PANTHER" id="PTHR39964">
    <property type="entry name" value="UPF0292 PROTEIN TK1411"/>
    <property type="match status" value="1"/>
</dbReference>
<feature type="non-terminal residue" evidence="1">
    <location>
        <position position="1"/>
    </location>
</feature>
<gene>
    <name evidence="1" type="ORF">METZ01_LOCUS98761</name>
</gene>
<dbReference type="AlphaFoldDB" id="A0A381W1Z0"/>